<name>A0A6J4L7Q6_9BACT</name>
<feature type="non-terminal residue" evidence="1">
    <location>
        <position position="1"/>
    </location>
</feature>
<dbReference type="AntiFam" id="ANF00095">
    <property type="entry name" value="Shadow ORF (opposite ABC transporters)"/>
</dbReference>
<organism evidence="1">
    <name type="scientific">uncultured Gemmatimonadaceae bacterium</name>
    <dbReference type="NCBI Taxonomy" id="246130"/>
    <lineage>
        <taxon>Bacteria</taxon>
        <taxon>Pseudomonadati</taxon>
        <taxon>Gemmatimonadota</taxon>
        <taxon>Gemmatimonadia</taxon>
        <taxon>Gemmatimonadales</taxon>
        <taxon>Gemmatimonadaceae</taxon>
        <taxon>environmental samples</taxon>
    </lineage>
</organism>
<protein>
    <submittedName>
        <fullName evidence="1">Uncharacterized protein</fullName>
    </submittedName>
</protein>
<evidence type="ECO:0000313" key="1">
    <source>
        <dbReference type="EMBL" id="CAA9326145.1"/>
    </source>
</evidence>
<feature type="non-terminal residue" evidence="1">
    <location>
        <position position="85"/>
    </location>
</feature>
<dbReference type="AlphaFoldDB" id="A0A6J4L7Q6"/>
<gene>
    <name evidence="1" type="ORF">AVDCRST_MAG11-2237</name>
</gene>
<proteinExistence type="predicted"/>
<reference evidence="1" key="1">
    <citation type="submission" date="2020-02" db="EMBL/GenBank/DDBJ databases">
        <authorList>
            <person name="Meier V. D."/>
        </authorList>
    </citation>
    <scope>NUCLEOTIDE SEQUENCE</scope>
    <source>
        <strain evidence="1">AVDCRST_MAG11</strain>
    </source>
</reference>
<accession>A0A6J4L7Q6</accession>
<dbReference type="EMBL" id="CADCTU010000517">
    <property type="protein sequence ID" value="CAA9326145.1"/>
    <property type="molecule type" value="Genomic_DNA"/>
</dbReference>
<sequence>VRRDAPVEQHHLLRHHAELAAHARGVERAQVVAVEQHAPGGGVVHALHEPQHRALARARRAHERHGLAGAHHHVEAVERAAVAPV</sequence>